<keyword evidence="1" id="KW-0472">Membrane</keyword>
<dbReference type="Proteomes" id="UP001174909">
    <property type="component" value="Unassembled WGS sequence"/>
</dbReference>
<dbReference type="SUPFAM" id="SSF49265">
    <property type="entry name" value="Fibronectin type III"/>
    <property type="match status" value="1"/>
</dbReference>
<keyword evidence="4" id="KW-1185">Reference proteome</keyword>
<dbReference type="Gene3D" id="2.120.10.30">
    <property type="entry name" value="TolB, C-terminal domain"/>
    <property type="match status" value="1"/>
</dbReference>
<evidence type="ECO:0000313" key="4">
    <source>
        <dbReference type="Proteomes" id="UP001174909"/>
    </source>
</evidence>
<evidence type="ECO:0000256" key="2">
    <source>
        <dbReference type="SAM" id="SignalP"/>
    </source>
</evidence>
<protein>
    <recommendedName>
        <fullName evidence="5">Fibronectin type-III domain-containing protein</fullName>
    </recommendedName>
</protein>
<dbReference type="EMBL" id="CASHTH010003353">
    <property type="protein sequence ID" value="CAI8043750.1"/>
    <property type="molecule type" value="Genomic_DNA"/>
</dbReference>
<dbReference type="SUPFAM" id="SSF63825">
    <property type="entry name" value="YWTD domain"/>
    <property type="match status" value="1"/>
</dbReference>
<reference evidence="3" key="1">
    <citation type="submission" date="2023-03" db="EMBL/GenBank/DDBJ databases">
        <authorList>
            <person name="Steffen K."/>
            <person name="Cardenas P."/>
        </authorList>
    </citation>
    <scope>NUCLEOTIDE SEQUENCE</scope>
</reference>
<keyword evidence="1" id="KW-0812">Transmembrane</keyword>
<feature type="transmembrane region" description="Helical" evidence="1">
    <location>
        <begin position="260"/>
        <end position="287"/>
    </location>
</feature>
<feature type="signal peptide" evidence="2">
    <location>
        <begin position="1"/>
        <end position="21"/>
    </location>
</feature>
<gene>
    <name evidence="3" type="ORF">GBAR_LOCUS24275</name>
</gene>
<organism evidence="3 4">
    <name type="scientific">Geodia barretti</name>
    <name type="common">Barrett's horny sponge</name>
    <dbReference type="NCBI Taxonomy" id="519541"/>
    <lineage>
        <taxon>Eukaryota</taxon>
        <taxon>Metazoa</taxon>
        <taxon>Porifera</taxon>
        <taxon>Demospongiae</taxon>
        <taxon>Heteroscleromorpha</taxon>
        <taxon>Tetractinellida</taxon>
        <taxon>Astrophorina</taxon>
        <taxon>Geodiidae</taxon>
        <taxon>Geodia</taxon>
    </lineage>
</organism>
<dbReference type="AlphaFoldDB" id="A0AA35X9Z5"/>
<sequence>MATVRFFSIAFLMVLSPPERIVVNCDSDNCDMSGNVSLSSTRQEFCPSQPVTVQCNVTQPLLLWACQEASDEIRVFCDPGPVAQTISCPFGEINGAEVDCICNRTVIKSEITFNTTSMCDMKLFCINGGAERQHVSVTIDGLNAPVLLDNYTMVKMDNGTYKVTVWWTKGTCAPDDVEYNLTLTNTSSEEAVNNVTKQTQTTLYLNPGIEYVIAVSAQLCDGDLKSETSNELPLYIPGTPTTITPGATMTSNPAESNNTAAIVGSTISVIVLLLLLGVVVFFIWYFWIWRKKGREEVDSPAIRMLSAIKRSGVAGLYVDTNHIYYSCTEINETSEKKYMLRKCNYNGELVKYYRCNSFVRGIGQSHGFIYVLCSGADSQVVKLNRNLNHVGKETSDKCGEYFGEAFGMLVTSDNVLVCSERNEQICVLNLNLEFCYNLELKLGPVGIATFQNHYIVTAKATIGIIDIDFDKKALKRVDVFESMTKEGVSTPFNQSIIFRGVCCSDKYIYVTQKQQHGPGLPMLCLQFDEKTHKLNYICEVTDFSRNCDELIERCGPVVPFYHNNTIFYSQGSYGIKFHIMKATHNPGEPIASNKMFDVL</sequence>
<comment type="caution">
    <text evidence="3">The sequence shown here is derived from an EMBL/GenBank/DDBJ whole genome shotgun (WGS) entry which is preliminary data.</text>
</comment>
<keyword evidence="2" id="KW-0732">Signal</keyword>
<accession>A0AA35X9Z5</accession>
<proteinExistence type="predicted"/>
<name>A0AA35X9Z5_GEOBA</name>
<feature type="chain" id="PRO_5041387298" description="Fibronectin type-III domain-containing protein" evidence="2">
    <location>
        <begin position="22"/>
        <end position="599"/>
    </location>
</feature>
<evidence type="ECO:0000256" key="1">
    <source>
        <dbReference type="SAM" id="Phobius"/>
    </source>
</evidence>
<evidence type="ECO:0008006" key="5">
    <source>
        <dbReference type="Google" id="ProtNLM"/>
    </source>
</evidence>
<dbReference type="InterPro" id="IPR011042">
    <property type="entry name" value="6-blade_b-propeller_TolB-like"/>
</dbReference>
<dbReference type="InterPro" id="IPR036116">
    <property type="entry name" value="FN3_sf"/>
</dbReference>
<evidence type="ECO:0000313" key="3">
    <source>
        <dbReference type="EMBL" id="CAI8043750.1"/>
    </source>
</evidence>
<keyword evidence="1" id="KW-1133">Transmembrane helix</keyword>